<dbReference type="PANTHER" id="PTHR43390:SF1">
    <property type="entry name" value="CHLOROPLAST PROCESSING PEPTIDASE"/>
    <property type="match status" value="1"/>
</dbReference>
<accession>A0A318SF43</accession>
<dbReference type="PANTHER" id="PTHR43390">
    <property type="entry name" value="SIGNAL PEPTIDASE I"/>
    <property type="match status" value="1"/>
</dbReference>
<dbReference type="Proteomes" id="UP000248326">
    <property type="component" value="Unassembled WGS sequence"/>
</dbReference>
<dbReference type="InterPro" id="IPR019533">
    <property type="entry name" value="Peptidase_S26"/>
</dbReference>
<evidence type="ECO:0000256" key="4">
    <source>
        <dbReference type="PIRSR" id="PIRSR600223-1"/>
    </source>
</evidence>
<evidence type="ECO:0000256" key="1">
    <source>
        <dbReference type="ARBA" id="ARBA00009370"/>
    </source>
</evidence>
<dbReference type="EC" id="3.4.21.89" evidence="5"/>
<dbReference type="EMBL" id="QJSX01000002">
    <property type="protein sequence ID" value="PYE55865.1"/>
    <property type="molecule type" value="Genomic_DNA"/>
</dbReference>
<dbReference type="AlphaFoldDB" id="A0A318SF43"/>
<keyword evidence="5" id="KW-0812">Transmembrane</keyword>
<protein>
    <recommendedName>
        <fullName evidence="5">Signal peptidase I</fullName>
        <ecNumber evidence="5">3.4.21.89</ecNumber>
    </recommendedName>
</protein>
<evidence type="ECO:0000256" key="5">
    <source>
        <dbReference type="RuleBase" id="RU362042"/>
    </source>
</evidence>
<dbReference type="Gene3D" id="2.10.109.10">
    <property type="entry name" value="Umud Fragment, subunit A"/>
    <property type="match status" value="1"/>
</dbReference>
<dbReference type="GO" id="GO:0009003">
    <property type="term" value="F:signal peptidase activity"/>
    <property type="evidence" value="ECO:0007669"/>
    <property type="project" value="UniProtKB-EC"/>
</dbReference>
<evidence type="ECO:0000313" key="7">
    <source>
        <dbReference type="EMBL" id="PYE55865.1"/>
    </source>
</evidence>
<reference evidence="7 8" key="1">
    <citation type="submission" date="2018-06" db="EMBL/GenBank/DDBJ databases">
        <title>Genomic Encyclopedia of Type Strains, Phase IV (KMG-IV): sequencing the most valuable type-strain genomes for metagenomic binning, comparative biology and taxonomic classification.</title>
        <authorList>
            <person name="Goeker M."/>
        </authorList>
    </citation>
    <scope>NUCLEOTIDE SEQUENCE [LARGE SCALE GENOMIC DNA]</scope>
    <source>
        <strain evidence="7 8">DSM 18048</strain>
    </source>
</reference>
<dbReference type="Pfam" id="PF10502">
    <property type="entry name" value="Peptidase_S26"/>
    <property type="match status" value="1"/>
</dbReference>
<dbReference type="CDD" id="cd06530">
    <property type="entry name" value="S26_SPase_I"/>
    <property type="match status" value="1"/>
</dbReference>
<comment type="catalytic activity">
    <reaction evidence="5">
        <text>Cleavage of hydrophobic, N-terminal signal or leader sequences from secreted and periplasmic proteins.</text>
        <dbReference type="EC" id="3.4.21.89"/>
    </reaction>
</comment>
<dbReference type="GO" id="GO:0006465">
    <property type="term" value="P:signal peptide processing"/>
    <property type="evidence" value="ECO:0007669"/>
    <property type="project" value="InterPro"/>
</dbReference>
<evidence type="ECO:0000313" key="8">
    <source>
        <dbReference type="Proteomes" id="UP000248326"/>
    </source>
</evidence>
<dbReference type="GO" id="GO:0004252">
    <property type="term" value="F:serine-type endopeptidase activity"/>
    <property type="evidence" value="ECO:0007669"/>
    <property type="project" value="InterPro"/>
</dbReference>
<comment type="subcellular location">
    <subcellularLocation>
        <location evidence="5">Membrane</location>
        <topology evidence="5">Single-pass type II membrane protein</topology>
    </subcellularLocation>
</comment>
<dbReference type="InterPro" id="IPR036286">
    <property type="entry name" value="LexA/Signal_pep-like_sf"/>
</dbReference>
<feature type="active site" evidence="4">
    <location>
        <position position="37"/>
    </location>
</feature>
<dbReference type="SUPFAM" id="SSF51306">
    <property type="entry name" value="LexA/Signal peptidase"/>
    <property type="match status" value="1"/>
</dbReference>
<keyword evidence="2 5" id="KW-0645">Protease</keyword>
<dbReference type="NCBIfam" id="TIGR02227">
    <property type="entry name" value="sigpep_I_bact"/>
    <property type="match status" value="1"/>
</dbReference>
<dbReference type="GO" id="GO:0016020">
    <property type="term" value="C:membrane"/>
    <property type="evidence" value="ECO:0007669"/>
    <property type="project" value="UniProtKB-SubCell"/>
</dbReference>
<keyword evidence="5" id="KW-0472">Membrane</keyword>
<feature type="domain" description="Peptidase S26" evidence="6">
    <location>
        <begin position="12"/>
        <end position="178"/>
    </location>
</feature>
<feature type="transmembrane region" description="Helical" evidence="5">
    <location>
        <begin position="12"/>
        <end position="33"/>
    </location>
</feature>
<keyword evidence="8" id="KW-1185">Reference proteome</keyword>
<proteinExistence type="inferred from homology"/>
<dbReference type="InterPro" id="IPR019756">
    <property type="entry name" value="Pept_S26A_signal_pept_1_Ser-AS"/>
</dbReference>
<keyword evidence="5" id="KW-1133">Transmembrane helix</keyword>
<evidence type="ECO:0000259" key="6">
    <source>
        <dbReference type="Pfam" id="PF10502"/>
    </source>
</evidence>
<name>A0A318SF43_9DEIO</name>
<dbReference type="PROSITE" id="PS00501">
    <property type="entry name" value="SPASE_I_1"/>
    <property type="match status" value="1"/>
</dbReference>
<dbReference type="RefSeq" id="WP_110885406.1">
    <property type="nucleotide sequence ID" value="NZ_QJSX01000002.1"/>
</dbReference>
<organism evidence="7 8">
    <name type="scientific">Deinococcus yavapaiensis KR-236</name>
    <dbReference type="NCBI Taxonomy" id="694435"/>
    <lineage>
        <taxon>Bacteria</taxon>
        <taxon>Thermotogati</taxon>
        <taxon>Deinococcota</taxon>
        <taxon>Deinococci</taxon>
        <taxon>Deinococcales</taxon>
        <taxon>Deinococcaceae</taxon>
        <taxon>Deinococcus</taxon>
    </lineage>
</organism>
<dbReference type="OrthoDB" id="9802919at2"/>
<feature type="active site" evidence="4">
    <location>
        <position position="101"/>
    </location>
</feature>
<evidence type="ECO:0000256" key="3">
    <source>
        <dbReference type="ARBA" id="ARBA00022801"/>
    </source>
</evidence>
<dbReference type="PRINTS" id="PR00727">
    <property type="entry name" value="LEADERPTASE"/>
</dbReference>
<evidence type="ECO:0000256" key="2">
    <source>
        <dbReference type="ARBA" id="ARBA00022670"/>
    </source>
</evidence>
<keyword evidence="3 5" id="KW-0378">Hydrolase</keyword>
<gene>
    <name evidence="7" type="ORF">DES52_102231</name>
</gene>
<dbReference type="InterPro" id="IPR000223">
    <property type="entry name" value="Pept_S26A_signal_pept_1"/>
</dbReference>
<comment type="caution">
    <text evidence="7">The sequence shown here is derived from an EMBL/GenBank/DDBJ whole genome shotgun (WGS) entry which is preliminary data.</text>
</comment>
<sequence length="187" mass="21171">MRRRTWQLVKDWVLGAIVPVWIVATFLCMLARVDGNSMNPTLHDGDLLLLYKLPRWLHVWSGNHDDWPRRGDIIVFKGPANQPESYETTMFGLKHRPYLIKRVVGLAGDTIEIRGGWLYRDGRRVAESTTTGEAGQDEAQVVVPEGHVYVLGDNRRLGESVDSRYFGFVAYRDVAGVIGPKLWSAPP</sequence>
<comment type="similarity">
    <text evidence="1 5">Belongs to the peptidase S26 family.</text>
</comment>